<dbReference type="CDD" id="cd02042">
    <property type="entry name" value="ParAB_family"/>
    <property type="match status" value="1"/>
</dbReference>
<dbReference type="KEGG" id="atx:GCD22_02443"/>
<evidence type="ECO:0000259" key="1">
    <source>
        <dbReference type="Pfam" id="PF13614"/>
    </source>
</evidence>
<dbReference type="Gene3D" id="3.40.50.300">
    <property type="entry name" value="P-loop containing nucleotide triphosphate hydrolases"/>
    <property type="match status" value="1"/>
</dbReference>
<protein>
    <recommendedName>
        <fullName evidence="1">AAA domain-containing protein</fullName>
    </recommendedName>
</protein>
<dbReference type="InterPro" id="IPR025669">
    <property type="entry name" value="AAA_dom"/>
</dbReference>
<dbReference type="PANTHER" id="PTHR13696">
    <property type="entry name" value="P-LOOP CONTAINING NUCLEOSIDE TRIPHOSPHATE HYDROLASE"/>
    <property type="match status" value="1"/>
</dbReference>
<proteinExistence type="predicted"/>
<evidence type="ECO:0000313" key="3">
    <source>
        <dbReference type="Proteomes" id="UP000363590"/>
    </source>
</evidence>
<reference evidence="2 3" key="1">
    <citation type="submission" date="2019-10" db="EMBL/GenBank/DDBJ databases">
        <authorList>
            <person name="Wang R."/>
        </authorList>
    </citation>
    <scope>NUCLEOTIDE SEQUENCE [LARGE SCALE GENOMIC DNA]</scope>
    <source>
        <strain evidence="2 3">ATCC 19377</strain>
    </source>
</reference>
<evidence type="ECO:0000313" key="2">
    <source>
        <dbReference type="EMBL" id="QFX96639.1"/>
    </source>
</evidence>
<feature type="domain" description="AAA" evidence="1">
    <location>
        <begin position="1"/>
        <end position="179"/>
    </location>
</feature>
<dbReference type="SUPFAM" id="SSF52540">
    <property type="entry name" value="P-loop containing nucleoside triphosphate hydrolases"/>
    <property type="match status" value="1"/>
</dbReference>
<name>A0A5P9XSR0_ACITH</name>
<dbReference type="InterPro" id="IPR050678">
    <property type="entry name" value="DNA_Partitioning_ATPase"/>
</dbReference>
<dbReference type="Proteomes" id="UP000363590">
    <property type="component" value="Chromosome"/>
</dbReference>
<sequence length="281" mass="31174">MHIYAFANQKGGVGKTTLSMHMAVAAMQRNCQTLLVDLDQQGSSTYLYTGDAKYHRSAAMVSGEVRSALDLWTPAREIQPLTESARGFTFDFLPAHAGLDRVDDDLDAGVQALQRLRSLDYDVVILDCPPAPSVRQLAPLIVADVHVIPVTPDALGTQGISQALQLFQKQIRMRNPHLELQILINRLKANSRTNRIIADALAERLGKRVLPYVLYEREDVRKGLNEGKAYWQICKDSQREEWEGAFESLLEGVASTEDLVDAAEELVEVAKTEEAAEEISS</sequence>
<dbReference type="GeneID" id="60696707"/>
<dbReference type="Pfam" id="PF13614">
    <property type="entry name" value="AAA_31"/>
    <property type="match status" value="1"/>
</dbReference>
<dbReference type="InterPro" id="IPR027417">
    <property type="entry name" value="P-loop_NTPase"/>
</dbReference>
<dbReference type="AlphaFoldDB" id="A0A5P9XSR0"/>
<gene>
    <name evidence="2" type="ORF">GCD22_02443</name>
</gene>
<accession>A0A5P9XSR0</accession>
<organism evidence="2 3">
    <name type="scientific">Acidithiobacillus thiooxidans ATCC 19377</name>
    <dbReference type="NCBI Taxonomy" id="637390"/>
    <lineage>
        <taxon>Bacteria</taxon>
        <taxon>Pseudomonadati</taxon>
        <taxon>Pseudomonadota</taxon>
        <taxon>Acidithiobacillia</taxon>
        <taxon>Acidithiobacillales</taxon>
        <taxon>Acidithiobacillaceae</taxon>
        <taxon>Acidithiobacillus</taxon>
    </lineage>
</organism>
<dbReference type="RefSeq" id="WP_081577653.1">
    <property type="nucleotide sequence ID" value="NZ_CP045571.1"/>
</dbReference>
<dbReference type="EMBL" id="CP045571">
    <property type="protein sequence ID" value="QFX96639.1"/>
    <property type="molecule type" value="Genomic_DNA"/>
</dbReference>
<dbReference type="PANTHER" id="PTHR13696:SF96">
    <property type="entry name" value="COBQ_COBB_MIND_PARA NUCLEOTIDE BINDING DOMAIN-CONTAINING PROTEIN"/>
    <property type="match status" value="1"/>
</dbReference>